<evidence type="ECO:0008006" key="4">
    <source>
        <dbReference type="Google" id="ProtNLM"/>
    </source>
</evidence>
<dbReference type="AlphaFoldDB" id="S9P418"/>
<keyword evidence="1" id="KW-0732">Signal</keyword>
<organism evidence="2 3">
    <name type="scientific">Cystobacter fuscus (strain ATCC 25194 / DSM 2262 / NBRC 100088 / M29)</name>
    <dbReference type="NCBI Taxonomy" id="1242864"/>
    <lineage>
        <taxon>Bacteria</taxon>
        <taxon>Pseudomonadati</taxon>
        <taxon>Myxococcota</taxon>
        <taxon>Myxococcia</taxon>
        <taxon>Myxococcales</taxon>
        <taxon>Cystobacterineae</taxon>
        <taxon>Archangiaceae</taxon>
        <taxon>Cystobacter</taxon>
    </lineage>
</organism>
<dbReference type="EMBL" id="ANAH02000018">
    <property type="protein sequence ID" value="EPX59185.1"/>
    <property type="molecule type" value="Genomic_DNA"/>
</dbReference>
<dbReference type="InterPro" id="IPR036709">
    <property type="entry name" value="Autotransporte_beta_dom_sf"/>
</dbReference>
<feature type="chain" id="PRO_5004567361" description="Tetratricopeptide repeat domain protein" evidence="1">
    <location>
        <begin position="49"/>
        <end position="324"/>
    </location>
</feature>
<feature type="signal peptide" evidence="1">
    <location>
        <begin position="1"/>
        <end position="48"/>
    </location>
</feature>
<proteinExistence type="predicted"/>
<dbReference type="eggNOG" id="ENOG50319KP">
    <property type="taxonomic scope" value="Bacteria"/>
</dbReference>
<keyword evidence="3" id="KW-1185">Reference proteome</keyword>
<protein>
    <recommendedName>
        <fullName evidence="4">Tetratricopeptide repeat domain protein</fullName>
    </recommendedName>
</protein>
<reference evidence="2" key="1">
    <citation type="submission" date="2013-05" db="EMBL/GenBank/DDBJ databases">
        <title>Genome assembly of Cystobacter fuscus DSM 2262.</title>
        <authorList>
            <person name="Sharma G."/>
            <person name="Khatri I."/>
            <person name="Kaur C."/>
            <person name="Mayilraj S."/>
            <person name="Subramanian S."/>
        </authorList>
    </citation>
    <scope>NUCLEOTIDE SEQUENCE [LARGE SCALE GENOMIC DNA]</scope>
    <source>
        <strain evidence="2">DSM 2262</strain>
    </source>
</reference>
<comment type="caution">
    <text evidence="2">The sequence shown here is derived from an EMBL/GenBank/DDBJ whole genome shotgun (WGS) entry which is preliminary data.</text>
</comment>
<dbReference type="OrthoDB" id="5537049at2"/>
<accession>S9P418</accession>
<evidence type="ECO:0000256" key="1">
    <source>
        <dbReference type="SAM" id="SignalP"/>
    </source>
</evidence>
<evidence type="ECO:0000313" key="3">
    <source>
        <dbReference type="Proteomes" id="UP000011682"/>
    </source>
</evidence>
<name>S9P418_CYSF2</name>
<sequence>MNSFSRSALLLWAAVLKSWHGAPSLPRVRALSLVTGALTCLAVPAAHAQESSTIQVPPTKNPYISTIAELYKKAKYEEAQSKLEKALEWKSNGTQEVLWLKLMQGVLQAELAQGNALESFKEALTLNKEAQLPVQGSRRLRKLFEQARNTLGLPADKELLAKELEQSSGPRGPVVPRPPPRRYGWSVGVRGEADLLGLELIPSVYPFAPAVSVGYTREKLGGVLTALVQNSPGLRVEGQFHPLTLGWVRPYARVGTTVCFGEKDEQEVPHFMGGVSGRGALGVDVQWNSRMFAFADVAYERFFTGRSPYTSQSVLVSVGVGLFP</sequence>
<dbReference type="SUPFAM" id="SSF103515">
    <property type="entry name" value="Autotransporter"/>
    <property type="match status" value="1"/>
</dbReference>
<dbReference type="RefSeq" id="WP_002632732.1">
    <property type="nucleotide sequence ID" value="NZ_ANAH02000018.1"/>
</dbReference>
<gene>
    <name evidence="2" type="ORF">D187_003089</name>
</gene>
<dbReference type="Proteomes" id="UP000011682">
    <property type="component" value="Unassembled WGS sequence"/>
</dbReference>
<evidence type="ECO:0000313" key="2">
    <source>
        <dbReference type="EMBL" id="EPX59185.1"/>
    </source>
</evidence>